<dbReference type="Proteomes" id="UP001595937">
    <property type="component" value="Unassembled WGS sequence"/>
</dbReference>
<name>A0ABW0FJ01_9MICO</name>
<dbReference type="GeneID" id="303297761"/>
<gene>
    <name evidence="2" type="ORF">ACFPK8_16855</name>
</gene>
<sequence length="288" mass="31710">MKPIDSIRERLSAVPEAVRQRTDTSSAHSRLLADARAVIPDLPRTADSGHLVRAARRLVRRAAQDEFAREGVTQVRLPEERGRIELRRADVPGEASFHAFVEDLLLALDFAPSPLERDDAMELRRAPTSSDQYGLSPEVAADLASFLLGKAFELDPEEQDLDAFFAERAELLRDDVRGTLVRQVRVPLELKVALDRHELIENGKGPAAGFEGPDVEGFASPRGGPGDEDATEEERRSFAQRAQAAFDFAQSEAGRTAFGMLRTGAEKAYWKYGQGEGRGPTPKGPPKR</sequence>
<evidence type="ECO:0000313" key="2">
    <source>
        <dbReference type="EMBL" id="MFC5299187.1"/>
    </source>
</evidence>
<feature type="region of interest" description="Disordered" evidence="1">
    <location>
        <begin position="203"/>
        <end position="238"/>
    </location>
</feature>
<keyword evidence="3" id="KW-1185">Reference proteome</keyword>
<accession>A0ABW0FJ01</accession>
<organism evidence="2 3">
    <name type="scientific">Brachybacterium tyrofermentans</name>
    <dbReference type="NCBI Taxonomy" id="47848"/>
    <lineage>
        <taxon>Bacteria</taxon>
        <taxon>Bacillati</taxon>
        <taxon>Actinomycetota</taxon>
        <taxon>Actinomycetes</taxon>
        <taxon>Micrococcales</taxon>
        <taxon>Dermabacteraceae</taxon>
        <taxon>Brachybacterium</taxon>
    </lineage>
</organism>
<evidence type="ECO:0000313" key="3">
    <source>
        <dbReference type="Proteomes" id="UP001595937"/>
    </source>
</evidence>
<protein>
    <recommendedName>
        <fullName evidence="4">DUF222 domain-containing protein</fullName>
    </recommendedName>
</protein>
<comment type="caution">
    <text evidence="2">The sequence shown here is derived from an EMBL/GenBank/DDBJ whole genome shotgun (WGS) entry which is preliminary data.</text>
</comment>
<proteinExistence type="predicted"/>
<dbReference type="EMBL" id="JBHSLN010000086">
    <property type="protein sequence ID" value="MFC5299187.1"/>
    <property type="molecule type" value="Genomic_DNA"/>
</dbReference>
<evidence type="ECO:0000256" key="1">
    <source>
        <dbReference type="SAM" id="MobiDB-lite"/>
    </source>
</evidence>
<evidence type="ECO:0008006" key="4">
    <source>
        <dbReference type="Google" id="ProtNLM"/>
    </source>
</evidence>
<dbReference type="RefSeq" id="WP_193116548.1">
    <property type="nucleotide sequence ID" value="NZ_BAAAIR010000042.1"/>
</dbReference>
<reference evidence="3" key="1">
    <citation type="journal article" date="2019" name="Int. J. Syst. Evol. Microbiol.">
        <title>The Global Catalogue of Microorganisms (GCM) 10K type strain sequencing project: providing services to taxonomists for standard genome sequencing and annotation.</title>
        <authorList>
            <consortium name="The Broad Institute Genomics Platform"/>
            <consortium name="The Broad Institute Genome Sequencing Center for Infectious Disease"/>
            <person name="Wu L."/>
            <person name="Ma J."/>
        </authorList>
    </citation>
    <scope>NUCLEOTIDE SEQUENCE [LARGE SCALE GENOMIC DNA]</scope>
    <source>
        <strain evidence="3">CGMCC 1.16455</strain>
    </source>
</reference>